<feature type="signal peptide" evidence="1">
    <location>
        <begin position="1"/>
        <end position="20"/>
    </location>
</feature>
<evidence type="ECO:0000313" key="2">
    <source>
        <dbReference type="EMBL" id="CAD9389605.1"/>
    </source>
</evidence>
<proteinExistence type="predicted"/>
<reference evidence="2" key="1">
    <citation type="submission" date="2021-01" db="EMBL/GenBank/DDBJ databases">
        <authorList>
            <person name="Corre E."/>
            <person name="Pelletier E."/>
            <person name="Niang G."/>
            <person name="Scheremetjew M."/>
            <person name="Finn R."/>
            <person name="Kale V."/>
            <person name="Holt S."/>
            <person name="Cochrane G."/>
            <person name="Meng A."/>
            <person name="Brown T."/>
            <person name="Cohen L."/>
        </authorList>
    </citation>
    <scope>NUCLEOTIDE SEQUENCE</scope>
    <source>
        <strain evidence="2">CCMP2222</strain>
    </source>
</reference>
<name>A0A7S2FFK8_9DINO</name>
<evidence type="ECO:0000256" key="1">
    <source>
        <dbReference type="SAM" id="SignalP"/>
    </source>
</evidence>
<dbReference type="AlphaFoldDB" id="A0A7S2FFK8"/>
<protein>
    <submittedName>
        <fullName evidence="2">Uncharacterized protein</fullName>
    </submittedName>
</protein>
<organism evidence="2">
    <name type="scientific">Alexandrium andersonii</name>
    <dbReference type="NCBI Taxonomy" id="327968"/>
    <lineage>
        <taxon>Eukaryota</taxon>
        <taxon>Sar</taxon>
        <taxon>Alveolata</taxon>
        <taxon>Dinophyceae</taxon>
        <taxon>Gonyaulacales</taxon>
        <taxon>Pyrocystaceae</taxon>
        <taxon>Alexandrium</taxon>
    </lineage>
</organism>
<dbReference type="EMBL" id="HBGQ01019422">
    <property type="protein sequence ID" value="CAD9389605.1"/>
    <property type="molecule type" value="Transcribed_RNA"/>
</dbReference>
<sequence length="146" mass="14903">MARAAVTAALLICLLGQAHASCSAAMRQMSSCTGGTVTATNQIPVVATAPGSACDQYGQKDVYCDSNLTYYRTRCSGSSDCSTGCQTEWWAAGVCQGNVEFVCASTCASGSGSGSGTGGGVSSGARHQIMYWMFAPLLVANALMRA</sequence>
<accession>A0A7S2FFK8</accession>
<keyword evidence="1" id="KW-0732">Signal</keyword>
<feature type="chain" id="PRO_5031329045" evidence="1">
    <location>
        <begin position="21"/>
        <end position="146"/>
    </location>
</feature>
<gene>
    <name evidence="2" type="ORF">AAND1436_LOCUS9706</name>
</gene>